<proteinExistence type="predicted"/>
<dbReference type="PANTHER" id="PTHR47178">
    <property type="entry name" value="MONOOXYGENASE, FAD-BINDING"/>
    <property type="match status" value="1"/>
</dbReference>
<dbReference type="PANTHER" id="PTHR47178:SF5">
    <property type="entry name" value="FAD-BINDING DOMAIN-CONTAINING PROTEIN"/>
    <property type="match status" value="1"/>
</dbReference>
<keyword evidence="7" id="KW-1185">Reference proteome</keyword>
<dbReference type="InterPro" id="IPR036188">
    <property type="entry name" value="FAD/NAD-bd_sf"/>
</dbReference>
<evidence type="ECO:0000256" key="4">
    <source>
        <dbReference type="ARBA" id="ARBA00023033"/>
    </source>
</evidence>
<dbReference type="EMBL" id="VFPA01000004">
    <property type="protein sequence ID" value="TQM06323.1"/>
    <property type="molecule type" value="Genomic_DNA"/>
</dbReference>
<evidence type="ECO:0000259" key="5">
    <source>
        <dbReference type="Pfam" id="PF01494"/>
    </source>
</evidence>
<dbReference type="PRINTS" id="PR00420">
    <property type="entry name" value="RNGMNOXGNASE"/>
</dbReference>
<keyword evidence="2" id="KW-0274">FAD</keyword>
<dbReference type="RefSeq" id="WP_142060108.1">
    <property type="nucleotide sequence ID" value="NZ_VFPA01000004.1"/>
</dbReference>
<dbReference type="Pfam" id="PF13450">
    <property type="entry name" value="NAD_binding_8"/>
    <property type="match status" value="1"/>
</dbReference>
<keyword evidence="3" id="KW-0560">Oxidoreductase</keyword>
<dbReference type="GO" id="GO:0071949">
    <property type="term" value="F:FAD binding"/>
    <property type="evidence" value="ECO:0007669"/>
    <property type="project" value="InterPro"/>
</dbReference>
<dbReference type="GO" id="GO:0004497">
    <property type="term" value="F:monooxygenase activity"/>
    <property type="evidence" value="ECO:0007669"/>
    <property type="project" value="UniProtKB-KW"/>
</dbReference>
<dbReference type="AlphaFoldDB" id="A0A543DAG1"/>
<keyword evidence="4" id="KW-0503">Monooxygenase</keyword>
<sequence>MNTHEARVIVIGAGVGGLALAHGLRRAGIEVAAFDRDPSSDLRMQGYRIHIDRDGNAALAACLPPEVLDLLQRTSGRSGDRVAGYDHRLRELFAQTFPPSGDEITNVDRLTLRRGLLTGLDDVVHFDRTFTHYEELPSGRVRAVFADGSDAVGDLIVGADGVRSAVRRQFLPHTEVIDLGIRCLYGRMTLTDETRDLVPADIGRGFSLVTDGSGYGAGLAPVHFRERPAGAHDYLMTVLVATTDRLGVPDETLFGMSGPELHGLATGAVRGWHPTVREIFAHADPGSFFPITIRAARRVEPWEPGNVTLLGDAIHAMPPAGGVGANTALRDAALLTREIARGDRPLRAAVAAYERQMLPHGFDTVDSSVHQLGRMLGTATLEESLRLATARHTDAGT</sequence>
<dbReference type="InterPro" id="IPR002938">
    <property type="entry name" value="FAD-bd"/>
</dbReference>
<dbReference type="Pfam" id="PF01494">
    <property type="entry name" value="FAD_binding_3"/>
    <property type="match status" value="1"/>
</dbReference>
<dbReference type="Proteomes" id="UP000315677">
    <property type="component" value="Unassembled WGS sequence"/>
</dbReference>
<dbReference type="SUPFAM" id="SSF51905">
    <property type="entry name" value="FAD/NAD(P)-binding domain"/>
    <property type="match status" value="1"/>
</dbReference>
<dbReference type="OrthoDB" id="3322136at2"/>
<protein>
    <submittedName>
        <fullName evidence="6">2-polyprenyl-6-methoxyphenol hydroxylase-like FAD-dependent oxidoreductase</fullName>
    </submittedName>
</protein>
<evidence type="ECO:0000313" key="6">
    <source>
        <dbReference type="EMBL" id="TQM06323.1"/>
    </source>
</evidence>
<feature type="domain" description="FAD-binding" evidence="5">
    <location>
        <begin position="285"/>
        <end position="341"/>
    </location>
</feature>
<evidence type="ECO:0000256" key="1">
    <source>
        <dbReference type="ARBA" id="ARBA00022630"/>
    </source>
</evidence>
<gene>
    <name evidence="6" type="ORF">FB558_6573</name>
</gene>
<comment type="caution">
    <text evidence="6">The sequence shown here is derived from an EMBL/GenBank/DDBJ whole genome shotgun (WGS) entry which is preliminary data.</text>
</comment>
<evidence type="ECO:0000256" key="2">
    <source>
        <dbReference type="ARBA" id="ARBA00022827"/>
    </source>
</evidence>
<evidence type="ECO:0000256" key="3">
    <source>
        <dbReference type="ARBA" id="ARBA00023002"/>
    </source>
</evidence>
<evidence type="ECO:0000313" key="7">
    <source>
        <dbReference type="Proteomes" id="UP000315677"/>
    </source>
</evidence>
<dbReference type="Gene3D" id="3.50.50.60">
    <property type="entry name" value="FAD/NAD(P)-binding domain"/>
    <property type="match status" value="1"/>
</dbReference>
<organism evidence="6 7">
    <name type="scientific">Pseudonocardia kunmingensis</name>
    <dbReference type="NCBI Taxonomy" id="630975"/>
    <lineage>
        <taxon>Bacteria</taxon>
        <taxon>Bacillati</taxon>
        <taxon>Actinomycetota</taxon>
        <taxon>Actinomycetes</taxon>
        <taxon>Pseudonocardiales</taxon>
        <taxon>Pseudonocardiaceae</taxon>
        <taxon>Pseudonocardia</taxon>
    </lineage>
</organism>
<reference evidence="6 7" key="1">
    <citation type="submission" date="2019-06" db="EMBL/GenBank/DDBJ databases">
        <title>Sequencing the genomes of 1000 actinobacteria strains.</title>
        <authorList>
            <person name="Klenk H.-P."/>
        </authorList>
    </citation>
    <scope>NUCLEOTIDE SEQUENCE [LARGE SCALE GENOMIC DNA]</scope>
    <source>
        <strain evidence="6 7">DSM 45301</strain>
    </source>
</reference>
<keyword evidence="1" id="KW-0285">Flavoprotein</keyword>
<accession>A0A543DAG1</accession>
<name>A0A543DAG1_9PSEU</name>